<keyword evidence="1" id="KW-0802">TPR repeat</keyword>
<sequence length="278" mass="31915">MYVRQSSVFNHNSETLEGFYKRLFAFIDTNEVEKLVYDVRLNGGGNNYNNPPLIKGLLARPNINKRGAFYYIIGRNTFSACQNLTNEIENYTEAIMIGEATAENKNFYGDTSPVVLPKSKIKAYLSFAWWQDMPQWENKDATIPHFGKEMTFDEYRNNEDPVLDLAMKMDIDNVIIDPMDHFTKLFMAGKMEQLAKDTARIVKDPLYAHIPFNKEFNRIGKLLLKQGQYDGALYVYNMTAKLYPDSPEIWKSFGEALQAAGKVDDAKNAFAKAKQLHK</sequence>
<gene>
    <name evidence="2" type="ORF">U6A24_13290</name>
</gene>
<dbReference type="InterPro" id="IPR011990">
    <property type="entry name" value="TPR-like_helical_dom_sf"/>
</dbReference>
<name>A0ABU5ZX42_9FLAO</name>
<dbReference type="Gene3D" id="1.25.40.10">
    <property type="entry name" value="Tetratricopeptide repeat domain"/>
    <property type="match status" value="1"/>
</dbReference>
<dbReference type="Gene3D" id="3.90.226.10">
    <property type="entry name" value="2-enoyl-CoA Hydratase, Chain A, domain 1"/>
    <property type="match status" value="1"/>
</dbReference>
<keyword evidence="3" id="KW-1185">Reference proteome</keyword>
<evidence type="ECO:0000313" key="2">
    <source>
        <dbReference type="EMBL" id="MEB3346445.1"/>
    </source>
</evidence>
<feature type="repeat" description="TPR" evidence="1">
    <location>
        <begin position="213"/>
        <end position="246"/>
    </location>
</feature>
<dbReference type="PROSITE" id="PS50005">
    <property type="entry name" value="TPR"/>
    <property type="match status" value="1"/>
</dbReference>
<dbReference type="RefSeq" id="WP_324180475.1">
    <property type="nucleotide sequence ID" value="NZ_BAABAW010000006.1"/>
</dbReference>
<accession>A0ABU5ZX42</accession>
<protein>
    <submittedName>
        <fullName evidence="2">Tetratricopeptide repeat protein</fullName>
    </submittedName>
</protein>
<dbReference type="Pfam" id="PF14559">
    <property type="entry name" value="TPR_19"/>
    <property type="match status" value="1"/>
</dbReference>
<dbReference type="SUPFAM" id="SSF52096">
    <property type="entry name" value="ClpP/crotonase"/>
    <property type="match status" value="1"/>
</dbReference>
<dbReference type="InterPro" id="IPR029045">
    <property type="entry name" value="ClpP/crotonase-like_dom_sf"/>
</dbReference>
<evidence type="ECO:0000313" key="3">
    <source>
        <dbReference type="Proteomes" id="UP001327027"/>
    </source>
</evidence>
<dbReference type="InterPro" id="IPR019734">
    <property type="entry name" value="TPR_rpt"/>
</dbReference>
<dbReference type="EMBL" id="JAYKLX010000006">
    <property type="protein sequence ID" value="MEB3346445.1"/>
    <property type="molecule type" value="Genomic_DNA"/>
</dbReference>
<evidence type="ECO:0000256" key="1">
    <source>
        <dbReference type="PROSITE-ProRule" id="PRU00339"/>
    </source>
</evidence>
<dbReference type="SUPFAM" id="SSF48452">
    <property type="entry name" value="TPR-like"/>
    <property type="match status" value="1"/>
</dbReference>
<dbReference type="Proteomes" id="UP001327027">
    <property type="component" value="Unassembled WGS sequence"/>
</dbReference>
<organism evidence="2 3">
    <name type="scientific">Aquimarina gracilis</name>
    <dbReference type="NCBI Taxonomy" id="874422"/>
    <lineage>
        <taxon>Bacteria</taxon>
        <taxon>Pseudomonadati</taxon>
        <taxon>Bacteroidota</taxon>
        <taxon>Flavobacteriia</taxon>
        <taxon>Flavobacteriales</taxon>
        <taxon>Flavobacteriaceae</taxon>
        <taxon>Aquimarina</taxon>
    </lineage>
</organism>
<proteinExistence type="predicted"/>
<comment type="caution">
    <text evidence="2">The sequence shown here is derived from an EMBL/GenBank/DDBJ whole genome shotgun (WGS) entry which is preliminary data.</text>
</comment>
<reference evidence="2 3" key="1">
    <citation type="journal article" date="2013" name="Int. J. Syst. Evol. Microbiol.">
        <title>Aquimarina gracilis sp. nov., isolated from the gut microflora of a mussel, Mytilus coruscus, and emended description of Aquimarina spongiae.</title>
        <authorList>
            <person name="Park S.C."/>
            <person name="Choe H.N."/>
            <person name="Baik K.S."/>
            <person name="Seong C.N."/>
        </authorList>
    </citation>
    <scope>NUCLEOTIDE SEQUENCE [LARGE SCALE GENOMIC DNA]</scope>
    <source>
        <strain evidence="2 3">PSC32</strain>
    </source>
</reference>